<feature type="region of interest" description="Disordered" evidence="4">
    <location>
        <begin position="82"/>
        <end position="103"/>
    </location>
</feature>
<dbReference type="InterPro" id="IPR003593">
    <property type="entry name" value="AAA+_ATPase"/>
</dbReference>
<dbReference type="GO" id="GO:0016197">
    <property type="term" value="P:endosomal transport"/>
    <property type="evidence" value="ECO:0007669"/>
    <property type="project" value="TreeGrafter"/>
</dbReference>
<evidence type="ECO:0000256" key="4">
    <source>
        <dbReference type="SAM" id="MobiDB-lite"/>
    </source>
</evidence>
<dbReference type="GO" id="GO:0016887">
    <property type="term" value="F:ATP hydrolysis activity"/>
    <property type="evidence" value="ECO:0007669"/>
    <property type="project" value="InterPro"/>
</dbReference>
<dbReference type="GO" id="GO:0005524">
    <property type="term" value="F:ATP binding"/>
    <property type="evidence" value="ECO:0007669"/>
    <property type="project" value="UniProtKB-KW"/>
</dbReference>
<keyword evidence="2" id="KW-0547">Nucleotide-binding</keyword>
<dbReference type="Pfam" id="PF00004">
    <property type="entry name" value="AAA"/>
    <property type="match status" value="1"/>
</dbReference>
<evidence type="ECO:0000313" key="6">
    <source>
        <dbReference type="EMBL" id="CAH0550041.1"/>
    </source>
</evidence>
<dbReference type="InterPro" id="IPR015415">
    <property type="entry name" value="Spast_Vps4_C"/>
</dbReference>
<feature type="domain" description="AAA+ ATPase" evidence="5">
    <location>
        <begin position="147"/>
        <end position="282"/>
    </location>
</feature>
<evidence type="ECO:0000256" key="2">
    <source>
        <dbReference type="ARBA" id="ARBA00022741"/>
    </source>
</evidence>
<evidence type="ECO:0000259" key="5">
    <source>
        <dbReference type="SMART" id="SM00382"/>
    </source>
</evidence>
<dbReference type="Pfam" id="PF09336">
    <property type="entry name" value="Vps4_C"/>
    <property type="match status" value="1"/>
</dbReference>
<name>A0A9P0FDX2_BRAAE</name>
<organism evidence="6 7">
    <name type="scientific">Brassicogethes aeneus</name>
    <name type="common">Rape pollen beetle</name>
    <name type="synonym">Meligethes aeneus</name>
    <dbReference type="NCBI Taxonomy" id="1431903"/>
    <lineage>
        <taxon>Eukaryota</taxon>
        <taxon>Metazoa</taxon>
        <taxon>Ecdysozoa</taxon>
        <taxon>Arthropoda</taxon>
        <taxon>Hexapoda</taxon>
        <taxon>Insecta</taxon>
        <taxon>Pterygota</taxon>
        <taxon>Neoptera</taxon>
        <taxon>Endopterygota</taxon>
        <taxon>Coleoptera</taxon>
        <taxon>Polyphaga</taxon>
        <taxon>Cucujiformia</taxon>
        <taxon>Nitidulidae</taxon>
        <taxon>Meligethinae</taxon>
        <taxon>Brassicogethes</taxon>
    </lineage>
</organism>
<comment type="similarity">
    <text evidence="1">Belongs to the AAA ATPase family.</text>
</comment>
<reference evidence="6" key="1">
    <citation type="submission" date="2021-12" db="EMBL/GenBank/DDBJ databases">
        <authorList>
            <person name="King R."/>
        </authorList>
    </citation>
    <scope>NUCLEOTIDE SEQUENCE</scope>
</reference>
<evidence type="ECO:0000313" key="7">
    <source>
        <dbReference type="Proteomes" id="UP001154078"/>
    </source>
</evidence>
<dbReference type="InterPro" id="IPR050304">
    <property type="entry name" value="MT-severing_AAA_ATPase"/>
</dbReference>
<evidence type="ECO:0000256" key="1">
    <source>
        <dbReference type="ARBA" id="ARBA00006914"/>
    </source>
</evidence>
<keyword evidence="3" id="KW-0067">ATP-binding</keyword>
<dbReference type="Proteomes" id="UP001154078">
    <property type="component" value="Chromosome 2"/>
</dbReference>
<keyword evidence="7" id="KW-1185">Reference proteome</keyword>
<accession>A0A9P0FDX2</accession>
<proteinExistence type="inferred from homology"/>
<protein>
    <recommendedName>
        <fullName evidence="5">AAA+ ATPase domain-containing protein</fullName>
    </recommendedName>
</protein>
<dbReference type="InterPro" id="IPR003959">
    <property type="entry name" value="ATPase_AAA_core"/>
</dbReference>
<dbReference type="Gene3D" id="1.10.8.60">
    <property type="match status" value="1"/>
</dbReference>
<dbReference type="InterPro" id="IPR027417">
    <property type="entry name" value="P-loop_NTPase"/>
</dbReference>
<dbReference type="SMART" id="SM00382">
    <property type="entry name" value="AAA"/>
    <property type="match status" value="1"/>
</dbReference>
<dbReference type="OrthoDB" id="5334845at2759"/>
<dbReference type="AlphaFoldDB" id="A0A9P0FDX2"/>
<dbReference type="GO" id="GO:0007033">
    <property type="term" value="P:vacuole organization"/>
    <property type="evidence" value="ECO:0007669"/>
    <property type="project" value="TreeGrafter"/>
</dbReference>
<gene>
    <name evidence="6" type="ORF">MELIAE_LOCUS2956</name>
</gene>
<sequence length="412" mass="46495">MMNYNEILDSYKKLAALISNPSPDLQYPEIYNALGSLEEDLNLLQILTPSNEGLNGVILLKDQVVALLNFVAGLNHMQQQQQAAGFGIPPPRSQSPSSDSIDEPITSEQLSVKGFKDIAGMWELKEVLKMMVILPKKQPQLFENRRMTNSLLLFGPPGTGKTKIVHGIAAEANCSLFAISVADIMQKYLGESEKTIKNYFEMVRNYKGFSILFFDEIDSISQRRGSRDAGYSRRVLTEFMCQMNKLEETRNCLVVAATNCPWDLDPAVMRRFQRRVYCPLPDDFERYEIIKLMLDESGIEPQALDWSSLQKQTKGLSGSDIKNGVQAGLDKPLLDLQVNRLWKVTKSGFFEPCDKNTSLEENVVCMNLDDIPDKTVRASKPKVADILNALSKVKPTVSQNDVLKYQKYNEEF</sequence>
<dbReference type="PANTHER" id="PTHR23074">
    <property type="entry name" value="AAA DOMAIN-CONTAINING"/>
    <property type="match status" value="1"/>
</dbReference>
<dbReference type="Gene3D" id="3.40.50.300">
    <property type="entry name" value="P-loop containing nucleotide triphosphate hydrolases"/>
    <property type="match status" value="1"/>
</dbReference>
<evidence type="ECO:0000256" key="3">
    <source>
        <dbReference type="ARBA" id="ARBA00022840"/>
    </source>
</evidence>
<dbReference type="PANTHER" id="PTHR23074:SF72">
    <property type="entry name" value="VACUOLAR PROTEIN SORTING-ASSOCIATED PROTEIN 4B"/>
    <property type="match status" value="1"/>
</dbReference>
<dbReference type="EMBL" id="OV121133">
    <property type="protein sequence ID" value="CAH0550041.1"/>
    <property type="molecule type" value="Genomic_DNA"/>
</dbReference>
<dbReference type="SUPFAM" id="SSF52540">
    <property type="entry name" value="P-loop containing nucleoside triphosphate hydrolases"/>
    <property type="match status" value="1"/>
</dbReference>